<dbReference type="EMBL" id="JAUTXU010000522">
    <property type="protein sequence ID" value="KAK3679106.1"/>
    <property type="molecule type" value="Genomic_DNA"/>
</dbReference>
<accession>A0ACC3M8P5</accession>
<feature type="non-terminal residue" evidence="1">
    <location>
        <position position="307"/>
    </location>
</feature>
<reference evidence="1" key="1">
    <citation type="submission" date="2023-07" db="EMBL/GenBank/DDBJ databases">
        <title>Black Yeasts Isolated from many extreme environments.</title>
        <authorList>
            <person name="Coleine C."/>
            <person name="Stajich J.E."/>
            <person name="Selbmann L."/>
        </authorList>
    </citation>
    <scope>NUCLEOTIDE SEQUENCE</scope>
    <source>
        <strain evidence="1">CCFEE 5714</strain>
    </source>
</reference>
<dbReference type="Proteomes" id="UP001281147">
    <property type="component" value="Unassembled WGS sequence"/>
</dbReference>
<organism evidence="1 2">
    <name type="scientific">Vermiconidia calcicola</name>
    <dbReference type="NCBI Taxonomy" id="1690605"/>
    <lineage>
        <taxon>Eukaryota</taxon>
        <taxon>Fungi</taxon>
        <taxon>Dikarya</taxon>
        <taxon>Ascomycota</taxon>
        <taxon>Pezizomycotina</taxon>
        <taxon>Dothideomycetes</taxon>
        <taxon>Dothideomycetidae</taxon>
        <taxon>Mycosphaerellales</taxon>
        <taxon>Extremaceae</taxon>
        <taxon>Vermiconidia</taxon>
    </lineage>
</organism>
<evidence type="ECO:0000313" key="1">
    <source>
        <dbReference type="EMBL" id="KAK3679106.1"/>
    </source>
</evidence>
<name>A0ACC3M8P5_9PEZI</name>
<evidence type="ECO:0000313" key="2">
    <source>
        <dbReference type="Proteomes" id="UP001281147"/>
    </source>
</evidence>
<comment type="caution">
    <text evidence="1">The sequence shown here is derived from an EMBL/GenBank/DDBJ whole genome shotgun (WGS) entry which is preliminary data.</text>
</comment>
<protein>
    <submittedName>
        <fullName evidence="1">Uncharacterized protein</fullName>
    </submittedName>
</protein>
<proteinExistence type="predicted"/>
<sequence length="307" mass="34940">MKVSTMHAGTIITALLLLVGTEGRREKNRATRARVASKQPDFADLRGEAACTIPLPPEVKAPKRNVWDFLTRTERHDIAKWLATQKFPNMTEVYRTGAELMVPNKTDVLRYLDGNGPQPARYASVQIYENPRGKTSIPMTGSILVGPLPISNATTWQPLTYPYTKKDGKTRVLLGDGDWRAMSRFTNNITNSVKDITKDLWGNKTSYSSWSGQDPFWQYDNKITQWSQYWGSSKGDFDSSTLLPLGLYYGFEFDLLGIDQDSWKFKGWLYNGIHYPTTEDFREAYFSPGFEKLAPNLDGEWTHTDPK</sequence>
<gene>
    <name evidence="1" type="ORF">LTR37_021440</name>
</gene>
<keyword evidence="2" id="KW-1185">Reference proteome</keyword>